<dbReference type="InterPro" id="IPR012132">
    <property type="entry name" value="GMC_OxRdtase"/>
</dbReference>
<dbReference type="SFLD" id="SFLDG01129">
    <property type="entry name" value="C1.5:_HAD__Beta-PGM__Phosphata"/>
    <property type="match status" value="2"/>
</dbReference>
<evidence type="ECO:0000256" key="5">
    <source>
        <dbReference type="RuleBase" id="RU003968"/>
    </source>
</evidence>
<feature type="domain" description="Glucose-methanol-choline oxidoreductase N-terminal" evidence="6">
    <location>
        <begin position="685"/>
        <end position="708"/>
    </location>
</feature>
<dbReference type="GO" id="GO:0005743">
    <property type="term" value="C:mitochondrial inner membrane"/>
    <property type="evidence" value="ECO:0007669"/>
    <property type="project" value="TreeGrafter"/>
</dbReference>
<dbReference type="InterPro" id="IPR036188">
    <property type="entry name" value="FAD/NAD-bd_sf"/>
</dbReference>
<dbReference type="PROSITE" id="PS00623">
    <property type="entry name" value="GMC_OXRED_1"/>
    <property type="match status" value="1"/>
</dbReference>
<dbReference type="CDD" id="cd01427">
    <property type="entry name" value="HAD_like"/>
    <property type="match status" value="1"/>
</dbReference>
<dbReference type="Pfam" id="PF00732">
    <property type="entry name" value="GMC_oxred_N"/>
    <property type="match status" value="1"/>
</dbReference>
<evidence type="ECO:0000256" key="3">
    <source>
        <dbReference type="ARBA" id="ARBA00022630"/>
    </source>
</evidence>
<dbReference type="InterPro" id="IPR023214">
    <property type="entry name" value="HAD_sf"/>
</dbReference>
<evidence type="ECO:0000313" key="9">
    <source>
        <dbReference type="Proteomes" id="UP000311919"/>
    </source>
</evidence>
<comment type="similarity">
    <text evidence="2 5">Belongs to the GMC oxidoreductase family.</text>
</comment>
<name>A0A4Z2DY40_SCHJA</name>
<dbReference type="InterPro" id="IPR041492">
    <property type="entry name" value="HAD_2"/>
</dbReference>
<evidence type="ECO:0000259" key="7">
    <source>
        <dbReference type="PROSITE" id="PS00624"/>
    </source>
</evidence>
<dbReference type="Pfam" id="PF13419">
    <property type="entry name" value="HAD_2"/>
    <property type="match status" value="1"/>
</dbReference>
<comment type="caution">
    <text evidence="8">The sequence shown here is derived from an EMBL/GenBank/DDBJ whole genome shotgun (WGS) entry which is preliminary data.</text>
</comment>
<dbReference type="SUPFAM" id="SSF54373">
    <property type="entry name" value="FAD-linked reductases, C-terminal domain"/>
    <property type="match status" value="1"/>
</dbReference>
<dbReference type="Gene3D" id="3.40.50.1000">
    <property type="entry name" value="HAD superfamily/HAD-like"/>
    <property type="match status" value="2"/>
</dbReference>
<evidence type="ECO:0000256" key="2">
    <source>
        <dbReference type="ARBA" id="ARBA00010790"/>
    </source>
</evidence>
<dbReference type="Gene3D" id="3.30.560.10">
    <property type="entry name" value="Glucose Oxidase, domain 3"/>
    <property type="match status" value="1"/>
</dbReference>
<dbReference type="PANTHER" id="PTHR11552:SF147">
    <property type="entry name" value="CHOLINE DEHYDROGENASE, MITOCHONDRIAL"/>
    <property type="match status" value="1"/>
</dbReference>
<dbReference type="Pfam" id="PF00702">
    <property type="entry name" value="Hydrolase"/>
    <property type="match status" value="1"/>
</dbReference>
<evidence type="ECO:0000256" key="4">
    <source>
        <dbReference type="ARBA" id="ARBA00022827"/>
    </source>
</evidence>
<accession>A0A4Z2DY40</accession>
<reference evidence="8 9" key="1">
    <citation type="submission" date="2019-03" db="EMBL/GenBank/DDBJ databases">
        <title>An improved genome assembly of the fluke Schistosoma japonicum.</title>
        <authorList>
            <person name="Hu W."/>
            <person name="Luo F."/>
            <person name="Yin M."/>
            <person name="Mo X."/>
            <person name="Sun C."/>
            <person name="Wu Q."/>
            <person name="Zhu B."/>
            <person name="Xiang M."/>
            <person name="Wang J."/>
            <person name="Wang Y."/>
            <person name="Zhang T."/>
            <person name="Xu B."/>
            <person name="Zheng H."/>
            <person name="Feng Z."/>
        </authorList>
    </citation>
    <scope>NUCLEOTIDE SEQUENCE [LARGE SCALE GENOMIC DNA]</scope>
    <source>
        <strain evidence="8">HuSjv2</strain>
        <tissue evidence="8">Worms</tissue>
    </source>
</reference>
<protein>
    <submittedName>
        <fullName evidence="8">Choline dehydrogenase</fullName>
    </submittedName>
</protein>
<keyword evidence="4 5" id="KW-0274">FAD</keyword>
<dbReference type="InterPro" id="IPR007867">
    <property type="entry name" value="GMC_OxRtase_C"/>
</dbReference>
<dbReference type="Gene3D" id="3.50.50.60">
    <property type="entry name" value="FAD/NAD(P)-binding domain"/>
    <property type="match status" value="1"/>
</dbReference>
<dbReference type="GO" id="GO:0050660">
    <property type="term" value="F:flavin adenine dinucleotide binding"/>
    <property type="evidence" value="ECO:0007669"/>
    <property type="project" value="InterPro"/>
</dbReference>
<dbReference type="SUPFAM" id="SSF51905">
    <property type="entry name" value="FAD/NAD(P)-binding domain"/>
    <property type="match status" value="1"/>
</dbReference>
<dbReference type="Proteomes" id="UP000311919">
    <property type="component" value="Unassembled WGS sequence"/>
</dbReference>
<dbReference type="OrthoDB" id="269227at2759"/>
<organism evidence="8 9">
    <name type="scientific">Schistosoma japonicum</name>
    <name type="common">Blood fluke</name>
    <dbReference type="NCBI Taxonomy" id="6182"/>
    <lineage>
        <taxon>Eukaryota</taxon>
        <taxon>Metazoa</taxon>
        <taxon>Spiralia</taxon>
        <taxon>Lophotrochozoa</taxon>
        <taxon>Platyhelminthes</taxon>
        <taxon>Trematoda</taxon>
        <taxon>Digenea</taxon>
        <taxon>Strigeidida</taxon>
        <taxon>Schistosomatoidea</taxon>
        <taxon>Schistosomatidae</taxon>
        <taxon>Schistosoma</taxon>
    </lineage>
</organism>
<dbReference type="Pfam" id="PF05199">
    <property type="entry name" value="GMC_oxred_C"/>
    <property type="match status" value="2"/>
</dbReference>
<keyword evidence="9" id="KW-1185">Reference proteome</keyword>
<dbReference type="InterPro" id="IPR036412">
    <property type="entry name" value="HAD-like_sf"/>
</dbReference>
<sequence>MLMKIILKSCNRFFKAYHLNASQTHSYGFKTPFNIIQCSLKEIGLINSSTYLVSLKRPLFKSVIFDKDGTLVCFNSMWMPWARNIANNICREIAQNIESEILTTLGCCPKTHIINPGVLAEGTKEQIIIVLTDLLVSHGITRSTAQIIVARHVQVPTLVPEQIVQLHDLKSMFTTLKEHSIMTAVCTSDNRKETLHALRVLDISHLVDIIVCGDDPGRLPKPHPDNAKFICKKLHVLPEETVMVGDTSTDVAFARNANLGLCVGVLSGIGQQGDLKATWFSKSDNGANNNLNEVKHSHSKAQLHIVPSVAHIMPLILTDNTLSIKQALLSNNKLYKKLTNQKFKLVIIDKDGSFVNIHPRWAKWCEKICIRLTDETTPDLANTFLNVLGYSSETRKISNGILSEGSMLFVEECLRCLLILKGYGIKGSDQIVKQVWICPSTIPSVIMPNTIETVNKLREIGLEVAINTSDNRYSCDRFLSSVNLHGHIKITMSSEDASRHPKPLPHTVLQIMDKAGCKPEETVVVGDTPADLISGQSAKVGLTVGILSGFSSASDLASYSDLLLPNLSYLPNLFTINKTSCDINNIKKPIVKNSDFKNAYEYIIIGAGSAGCVLANRLSLPHPKTKNSSKVLVLEAGPTDVGISRWTIKMPAALMYNLYDDKYNWYYHTVPQRHMNDRAMYWPRGRVLGGSSSLNAMVYIRGHALDYDRWESEGADGWSYANCLPYFRKAQTHELGGNQFRGSDGPLYVSRGKTNHPLHLAWIEAGKQAGYPFTDDVNGYQQEGVGYFDMTIKNGERCSAATAYLHPALKSSSNLTVETNATVTQILFENNRAVGVKYKKNGQVHEAKAESEVILSGGAINSPHLLMLSGIGDVDYLRSVGIDAWHHLPGVGQNLQDHLEVYVQQACKKPITLYKAQWKYPHMMVGIGLKWILFRQGWAATTHLESGGFVRTSAHISHPNIQFHFLPSTIHDHGRQMGNQHAFQVHVGPMRARSSGQILLSSASSNYAPMIDPNYLACETDRDEMRAAIRLSREIFAQPALANKYAGKELAPGEDKMSDSQLDEFARSFGDSAYHPSCTCRMGKNPEGRKAGSDDKIHSGYLGNGRIEAAVTQSNCKVWGIDNLRIVDASIMPSIVSGNLNAPVIMMAEKAADMIISSRDKISVVLPADLNASYWKPKYPDKQRDGIPFTSCQ</sequence>
<keyword evidence="3 5" id="KW-0285">Flavoprotein</keyword>
<dbReference type="SUPFAM" id="SSF56784">
    <property type="entry name" value="HAD-like"/>
    <property type="match status" value="2"/>
</dbReference>
<dbReference type="AlphaFoldDB" id="A0A4Z2DY40"/>
<proteinExistence type="inferred from homology"/>
<evidence type="ECO:0000259" key="6">
    <source>
        <dbReference type="PROSITE" id="PS00623"/>
    </source>
</evidence>
<feature type="domain" description="Glucose-methanol-choline oxidoreductase N-terminal" evidence="7">
    <location>
        <begin position="858"/>
        <end position="872"/>
    </location>
</feature>
<evidence type="ECO:0000313" key="8">
    <source>
        <dbReference type="EMBL" id="TNN21434.1"/>
    </source>
</evidence>
<dbReference type="GO" id="GO:0008812">
    <property type="term" value="F:choline dehydrogenase activity"/>
    <property type="evidence" value="ECO:0007669"/>
    <property type="project" value="TreeGrafter"/>
</dbReference>
<dbReference type="NCBIfam" id="NF002550">
    <property type="entry name" value="PRK02106.1"/>
    <property type="match status" value="1"/>
</dbReference>
<dbReference type="SFLD" id="SFLDS00003">
    <property type="entry name" value="Haloacid_Dehalogenase"/>
    <property type="match status" value="2"/>
</dbReference>
<evidence type="ECO:0000256" key="1">
    <source>
        <dbReference type="ARBA" id="ARBA00001974"/>
    </source>
</evidence>
<dbReference type="InterPro" id="IPR000172">
    <property type="entry name" value="GMC_OxRdtase_N"/>
</dbReference>
<dbReference type="InterPro" id="IPR023198">
    <property type="entry name" value="PGP-like_dom2"/>
</dbReference>
<dbReference type="PANTHER" id="PTHR11552">
    <property type="entry name" value="GLUCOSE-METHANOL-CHOLINE GMC OXIDOREDUCTASE"/>
    <property type="match status" value="1"/>
</dbReference>
<dbReference type="Gene3D" id="1.10.150.240">
    <property type="entry name" value="Putative phosphatase, domain 2"/>
    <property type="match status" value="1"/>
</dbReference>
<dbReference type="EMBL" id="SKCS01000003">
    <property type="protein sequence ID" value="TNN21434.1"/>
    <property type="molecule type" value="Genomic_DNA"/>
</dbReference>
<gene>
    <name evidence="8" type="ORF">EWB00_004675</name>
</gene>
<dbReference type="STRING" id="6182.A0A4Z2DY40"/>
<dbReference type="PROSITE" id="PS00624">
    <property type="entry name" value="GMC_OXRED_2"/>
    <property type="match status" value="1"/>
</dbReference>
<comment type="cofactor">
    <cofactor evidence="1">
        <name>FAD</name>
        <dbReference type="ChEBI" id="CHEBI:57692"/>
    </cofactor>
</comment>